<dbReference type="Gene3D" id="3.60.15.10">
    <property type="entry name" value="Ribonuclease Z/Hydroxyacylglutathione hydrolase-like"/>
    <property type="match status" value="1"/>
</dbReference>
<protein>
    <recommendedName>
        <fullName evidence="2">Metallo-beta-lactamase domain-containing protein</fullName>
    </recommendedName>
</protein>
<name>A0AA39R190_9LECA</name>
<dbReference type="PANTHER" id="PTHR43546:SF7">
    <property type="entry name" value="METALLO-BETA-LACTAMASE DOMAIN-CONTAINING PROTEIN"/>
    <property type="match status" value="1"/>
</dbReference>
<dbReference type="InterPro" id="IPR001279">
    <property type="entry name" value="Metallo-B-lactamas"/>
</dbReference>
<evidence type="ECO:0000313" key="4">
    <source>
        <dbReference type="Proteomes" id="UP001166286"/>
    </source>
</evidence>
<comment type="caution">
    <text evidence="3">The sequence shown here is derived from an EMBL/GenBank/DDBJ whole genome shotgun (WGS) entry which is preliminary data.</text>
</comment>
<dbReference type="InterPro" id="IPR036866">
    <property type="entry name" value="RibonucZ/Hydroxyglut_hydro"/>
</dbReference>
<evidence type="ECO:0000259" key="2">
    <source>
        <dbReference type="Pfam" id="PF12706"/>
    </source>
</evidence>
<dbReference type="AlphaFoldDB" id="A0AA39R190"/>
<feature type="domain" description="Metallo-beta-lactamase" evidence="2">
    <location>
        <begin position="87"/>
        <end position="301"/>
    </location>
</feature>
<dbReference type="Proteomes" id="UP001166286">
    <property type="component" value="Unassembled WGS sequence"/>
</dbReference>
<sequence length="343" mass="37884">MKHLTIDPSAAIPPTRDYPSDAKLPESLPNATETKLHPSNAGGENASLLFVGTATTILEWEGIRLMTDPNFLHAGDHVHLGPGVTGTRLTNPAVDLHELPRIDLICLSHYHADHFDDHVEASLRRSLPIITTPHAKSHLTAPHKTPEEAFTSVHDLDFYDDIMVDIANNKKEKKPAIKVTGMPGKHVPPGPGGMVGKLNDLIAAVPPTNGWMIELGYHASSSSDEDFKPGYRIYISGDTLLIPELSTIPERYPHIDLLLIHLGGTTIPSPSMPLLMVTMDAEMGVKLVQLVKPDLVVPVHYDDYDVFLSPLSDFKKAMEDAGLNEKVVYLDRKEEYRFKVREE</sequence>
<evidence type="ECO:0000313" key="3">
    <source>
        <dbReference type="EMBL" id="KAK0511566.1"/>
    </source>
</evidence>
<dbReference type="Pfam" id="PF12706">
    <property type="entry name" value="Lactamase_B_2"/>
    <property type="match status" value="1"/>
</dbReference>
<evidence type="ECO:0000256" key="1">
    <source>
        <dbReference type="SAM" id="MobiDB-lite"/>
    </source>
</evidence>
<dbReference type="InterPro" id="IPR050114">
    <property type="entry name" value="UPF0173_UPF0282_UlaG_hydrolase"/>
</dbReference>
<dbReference type="SUPFAM" id="SSF56281">
    <property type="entry name" value="Metallo-hydrolase/oxidoreductase"/>
    <property type="match status" value="1"/>
</dbReference>
<feature type="region of interest" description="Disordered" evidence="1">
    <location>
        <begin position="1"/>
        <end position="44"/>
    </location>
</feature>
<dbReference type="PANTHER" id="PTHR43546">
    <property type="entry name" value="UPF0173 METAL-DEPENDENT HYDROLASE MJ1163-RELATED"/>
    <property type="match status" value="1"/>
</dbReference>
<proteinExistence type="predicted"/>
<accession>A0AA39R190</accession>
<gene>
    <name evidence="3" type="ORF">JMJ35_006139</name>
</gene>
<reference evidence="3" key="1">
    <citation type="submission" date="2023-03" db="EMBL/GenBank/DDBJ databases">
        <title>Complete genome of Cladonia borealis.</title>
        <authorList>
            <person name="Park H."/>
        </authorList>
    </citation>
    <scope>NUCLEOTIDE SEQUENCE</scope>
    <source>
        <strain evidence="3">ANT050790</strain>
    </source>
</reference>
<organism evidence="3 4">
    <name type="scientific">Cladonia borealis</name>
    <dbReference type="NCBI Taxonomy" id="184061"/>
    <lineage>
        <taxon>Eukaryota</taxon>
        <taxon>Fungi</taxon>
        <taxon>Dikarya</taxon>
        <taxon>Ascomycota</taxon>
        <taxon>Pezizomycotina</taxon>
        <taxon>Lecanoromycetes</taxon>
        <taxon>OSLEUM clade</taxon>
        <taxon>Lecanoromycetidae</taxon>
        <taxon>Lecanorales</taxon>
        <taxon>Lecanorineae</taxon>
        <taxon>Cladoniaceae</taxon>
        <taxon>Cladonia</taxon>
    </lineage>
</organism>
<keyword evidence="4" id="KW-1185">Reference proteome</keyword>
<dbReference type="EMBL" id="JAFEKC020000013">
    <property type="protein sequence ID" value="KAK0511566.1"/>
    <property type="molecule type" value="Genomic_DNA"/>
</dbReference>